<evidence type="ECO:0000256" key="1">
    <source>
        <dbReference type="SAM" id="Phobius"/>
    </source>
</evidence>
<comment type="caution">
    <text evidence="2">The sequence shown here is derived from an EMBL/GenBank/DDBJ whole genome shotgun (WGS) entry which is preliminary data.</text>
</comment>
<keyword evidence="1" id="KW-0812">Transmembrane</keyword>
<proteinExistence type="predicted"/>
<dbReference type="Proteomes" id="UP000280405">
    <property type="component" value="Unassembled WGS sequence"/>
</dbReference>
<gene>
    <name evidence="2" type="ORF">D7V20_01395</name>
</gene>
<keyword evidence="1" id="KW-0472">Membrane</keyword>
<keyword evidence="3" id="KW-1185">Reference proteome</keyword>
<feature type="transmembrane region" description="Helical" evidence="1">
    <location>
        <begin position="17"/>
        <end position="33"/>
    </location>
</feature>
<evidence type="ECO:0000313" key="2">
    <source>
        <dbReference type="EMBL" id="RKG40320.1"/>
    </source>
</evidence>
<accession>A0A3A8FBC2</accession>
<organism evidence="2 3">
    <name type="scientific">Acinetobacter rongchengensis</name>
    <dbReference type="NCBI Taxonomy" id="2419601"/>
    <lineage>
        <taxon>Bacteria</taxon>
        <taxon>Pseudomonadati</taxon>
        <taxon>Pseudomonadota</taxon>
        <taxon>Gammaproteobacteria</taxon>
        <taxon>Moraxellales</taxon>
        <taxon>Moraxellaceae</taxon>
        <taxon>Acinetobacter</taxon>
    </lineage>
</organism>
<dbReference type="InterPro" id="IPR009883">
    <property type="entry name" value="YgfX"/>
</dbReference>
<keyword evidence="1" id="KW-1133">Transmembrane helix</keyword>
<protein>
    <submittedName>
        <fullName evidence="2">Uncharacterized protein</fullName>
    </submittedName>
</protein>
<evidence type="ECO:0000313" key="3">
    <source>
        <dbReference type="Proteomes" id="UP000280405"/>
    </source>
</evidence>
<sequence length="131" mass="16033">MDSQAVHYCYHLKPSRFALGFQFLCLFFMLTLIYFTMGIWLSMGCFIIAYLSLIFFRRRNSAYKLEQLDYQFWSIQYQSSQKIQHVKIERFIDHGVYIAVNFEDKKLMPFIIWQDQITQYQWKSLKTRCKF</sequence>
<dbReference type="AlphaFoldDB" id="A0A3A8FBC2"/>
<dbReference type="EMBL" id="RAXT01000002">
    <property type="protein sequence ID" value="RKG40320.1"/>
    <property type="molecule type" value="Genomic_DNA"/>
</dbReference>
<reference evidence="2 3" key="1">
    <citation type="submission" date="2018-09" db="EMBL/GenBank/DDBJ databases">
        <title>The draft genome of Acinetobacter spp. strains.</title>
        <authorList>
            <person name="Qin J."/>
            <person name="Feng Y."/>
            <person name="Zong Z."/>
        </authorList>
    </citation>
    <scope>NUCLEOTIDE SEQUENCE [LARGE SCALE GENOMIC DNA]</scope>
    <source>
        <strain evidence="2 3">WCHAc060115</strain>
    </source>
</reference>
<name>A0A3A8FBC2_9GAMM</name>
<dbReference type="Pfam" id="PF07254">
    <property type="entry name" value="Cpta_toxin"/>
    <property type="match status" value="1"/>
</dbReference>